<evidence type="ECO:0000256" key="3">
    <source>
        <dbReference type="ARBA" id="ARBA00023163"/>
    </source>
</evidence>
<dbReference type="EMBL" id="JARWBG010000020">
    <property type="protein sequence ID" value="MDH2390751.1"/>
    <property type="molecule type" value="Genomic_DNA"/>
</dbReference>
<organism evidence="6 7">
    <name type="scientific">Streptomyces chengmaiensis</name>
    <dbReference type="NCBI Taxonomy" id="3040919"/>
    <lineage>
        <taxon>Bacteria</taxon>
        <taxon>Bacillati</taxon>
        <taxon>Actinomycetota</taxon>
        <taxon>Actinomycetes</taxon>
        <taxon>Kitasatosporales</taxon>
        <taxon>Streptomycetaceae</taxon>
        <taxon>Streptomyces</taxon>
    </lineage>
</organism>
<dbReference type="Gene3D" id="1.10.10.60">
    <property type="entry name" value="Homeodomain-like"/>
    <property type="match status" value="1"/>
</dbReference>
<proteinExistence type="predicted"/>
<sequence>MSERTSAPGRPRSSEASGRILRATVELLAEGGAAGVSVDAVAARAGVSRPTVYRRWKDRTELIAAAVRDAFAQANPEAPDTADPLADLVTVLSNTIRLLTGTSLGRVIAGLVSELPRSPELAAALHEVERERREILRQVLQRAAEQGRLRLTDMDLAIEVLLGPVYLRLLVTGDPVPSDLAAELAALAVAPADSGPLPG</sequence>
<dbReference type="Pfam" id="PF00440">
    <property type="entry name" value="TetR_N"/>
    <property type="match status" value="1"/>
</dbReference>
<evidence type="ECO:0000256" key="2">
    <source>
        <dbReference type="ARBA" id="ARBA00023125"/>
    </source>
</evidence>
<keyword evidence="1" id="KW-0805">Transcription regulation</keyword>
<dbReference type="PROSITE" id="PS50977">
    <property type="entry name" value="HTH_TETR_2"/>
    <property type="match status" value="1"/>
</dbReference>
<dbReference type="Proteomes" id="UP001223144">
    <property type="component" value="Unassembled WGS sequence"/>
</dbReference>
<feature type="DNA-binding region" description="H-T-H motif" evidence="4">
    <location>
        <begin position="37"/>
        <end position="56"/>
    </location>
</feature>
<dbReference type="SUPFAM" id="SSF48498">
    <property type="entry name" value="Tetracyclin repressor-like, C-terminal domain"/>
    <property type="match status" value="1"/>
</dbReference>
<name>A0ABT6HQZ5_9ACTN</name>
<gene>
    <name evidence="6" type="ORF">QCN29_18545</name>
</gene>
<evidence type="ECO:0000313" key="6">
    <source>
        <dbReference type="EMBL" id="MDH2390751.1"/>
    </source>
</evidence>
<dbReference type="InterPro" id="IPR009057">
    <property type="entry name" value="Homeodomain-like_sf"/>
</dbReference>
<keyword evidence="2 4" id="KW-0238">DNA-binding</keyword>
<dbReference type="InterPro" id="IPR011075">
    <property type="entry name" value="TetR_C"/>
</dbReference>
<dbReference type="InterPro" id="IPR050109">
    <property type="entry name" value="HTH-type_TetR-like_transc_reg"/>
</dbReference>
<keyword evidence="3" id="KW-0804">Transcription</keyword>
<evidence type="ECO:0000259" key="5">
    <source>
        <dbReference type="PROSITE" id="PS50977"/>
    </source>
</evidence>
<evidence type="ECO:0000256" key="4">
    <source>
        <dbReference type="PROSITE-ProRule" id="PRU00335"/>
    </source>
</evidence>
<feature type="domain" description="HTH tetR-type" evidence="5">
    <location>
        <begin position="14"/>
        <end position="74"/>
    </location>
</feature>
<dbReference type="Pfam" id="PF16859">
    <property type="entry name" value="TetR_C_11"/>
    <property type="match status" value="1"/>
</dbReference>
<dbReference type="InterPro" id="IPR001647">
    <property type="entry name" value="HTH_TetR"/>
</dbReference>
<dbReference type="PRINTS" id="PR00455">
    <property type="entry name" value="HTHTETR"/>
</dbReference>
<dbReference type="RefSeq" id="WP_279929378.1">
    <property type="nucleotide sequence ID" value="NZ_JARWBG010000020.1"/>
</dbReference>
<dbReference type="Gene3D" id="1.10.357.10">
    <property type="entry name" value="Tetracycline Repressor, domain 2"/>
    <property type="match status" value="1"/>
</dbReference>
<reference evidence="6 7" key="1">
    <citation type="submission" date="2023-04" db="EMBL/GenBank/DDBJ databases">
        <title>Streptomyces chengmaiensis sp. nov. isolated from the stem of mangrove plant in Hainan.</title>
        <authorList>
            <person name="Huang X."/>
            <person name="Zhou S."/>
            <person name="Chu X."/>
            <person name="Xie Y."/>
            <person name="Lin Y."/>
        </authorList>
    </citation>
    <scope>NUCLEOTIDE SEQUENCE [LARGE SCALE GENOMIC DNA]</scope>
    <source>
        <strain evidence="6 7">HNM0663</strain>
    </source>
</reference>
<dbReference type="InterPro" id="IPR036271">
    <property type="entry name" value="Tet_transcr_reg_TetR-rel_C_sf"/>
</dbReference>
<keyword evidence="7" id="KW-1185">Reference proteome</keyword>
<dbReference type="SUPFAM" id="SSF46689">
    <property type="entry name" value="Homeodomain-like"/>
    <property type="match status" value="1"/>
</dbReference>
<comment type="caution">
    <text evidence="6">The sequence shown here is derived from an EMBL/GenBank/DDBJ whole genome shotgun (WGS) entry which is preliminary data.</text>
</comment>
<protein>
    <submittedName>
        <fullName evidence="6">TetR/AcrR family transcriptional regulator</fullName>
    </submittedName>
</protein>
<evidence type="ECO:0000313" key="7">
    <source>
        <dbReference type="Proteomes" id="UP001223144"/>
    </source>
</evidence>
<dbReference type="PANTHER" id="PTHR30055:SF234">
    <property type="entry name" value="HTH-TYPE TRANSCRIPTIONAL REGULATOR BETI"/>
    <property type="match status" value="1"/>
</dbReference>
<evidence type="ECO:0000256" key="1">
    <source>
        <dbReference type="ARBA" id="ARBA00023015"/>
    </source>
</evidence>
<dbReference type="PANTHER" id="PTHR30055">
    <property type="entry name" value="HTH-TYPE TRANSCRIPTIONAL REGULATOR RUTR"/>
    <property type="match status" value="1"/>
</dbReference>
<accession>A0ABT6HQZ5</accession>